<keyword evidence="3" id="KW-1185">Reference proteome</keyword>
<evidence type="ECO:0000313" key="3">
    <source>
        <dbReference type="Proteomes" id="UP000078407"/>
    </source>
</evidence>
<evidence type="ECO:0000259" key="1">
    <source>
        <dbReference type="Pfam" id="PF15977"/>
    </source>
</evidence>
<sequence length="221" mass="25883">MKDFQYENPFFSENYLSKSKKPVDDIMALIKYLTPMSNKLETTDRQFINHKESDKRMCFILHKGSVTLYRRNDGIILNSESAPYIFGLSTQHLAQDYLSIRTNEDSEISFLSIDDTNKIIARHNLWKQLSYLMIYTITRIYDHCSKISSLSSYEIICHQLYELMNEPEDVRNQVSVATYIKDRTFLSRSSIMKILAQLKEGGYIVTDRGVLIELFTPPKKY</sequence>
<name>A0ABX2W5X1_9ENTR</name>
<dbReference type="InterPro" id="IPR018490">
    <property type="entry name" value="cNMP-bd_dom_sf"/>
</dbReference>
<gene>
    <name evidence="2" type="ORF">M976_02997</name>
</gene>
<dbReference type="Pfam" id="PF15977">
    <property type="entry name" value="HTH_46"/>
    <property type="match status" value="1"/>
</dbReference>
<dbReference type="EMBL" id="LXEQ01000047">
    <property type="protein sequence ID" value="OAT26279.1"/>
    <property type="molecule type" value="Genomic_DNA"/>
</dbReference>
<comment type="caution">
    <text evidence="2">The sequence shown here is derived from an EMBL/GenBank/DDBJ whole genome shotgun (WGS) entry which is preliminary data.</text>
</comment>
<dbReference type="SUPFAM" id="SSF51206">
    <property type="entry name" value="cAMP-binding domain-like"/>
    <property type="match status" value="1"/>
</dbReference>
<dbReference type="InterPro" id="IPR014710">
    <property type="entry name" value="RmlC-like_jellyroll"/>
</dbReference>
<organism evidence="2 3">
    <name type="scientific">Buttiauxella ferragutiae ATCC 51602</name>
    <dbReference type="NCBI Taxonomy" id="1354252"/>
    <lineage>
        <taxon>Bacteria</taxon>
        <taxon>Pseudomonadati</taxon>
        <taxon>Pseudomonadota</taxon>
        <taxon>Gammaproteobacteria</taxon>
        <taxon>Enterobacterales</taxon>
        <taxon>Enterobacteriaceae</taxon>
        <taxon>Buttiauxella</taxon>
    </lineage>
</organism>
<feature type="domain" description="IprA winged helix-turn-helix" evidence="1">
    <location>
        <begin position="152"/>
        <end position="216"/>
    </location>
</feature>
<dbReference type="Proteomes" id="UP000078407">
    <property type="component" value="Unassembled WGS sequence"/>
</dbReference>
<dbReference type="Gene3D" id="2.60.120.10">
    <property type="entry name" value="Jelly Rolls"/>
    <property type="match status" value="1"/>
</dbReference>
<accession>A0ABX2W5X1</accession>
<protein>
    <recommendedName>
        <fullName evidence="1">IprA winged helix-turn-helix domain-containing protein</fullName>
    </recommendedName>
</protein>
<reference evidence="2 3" key="1">
    <citation type="submission" date="2016-04" db="EMBL/GenBank/DDBJ databases">
        <title>ATOL: Assembling a taxonomically balanced genome-scale reconstruction of the evolutionary history of the Enterobacteriaceae.</title>
        <authorList>
            <person name="Plunkett G.III."/>
            <person name="Neeno-Eckwall E.C."/>
            <person name="Glasner J.D."/>
            <person name="Perna N.T."/>
        </authorList>
    </citation>
    <scope>NUCLEOTIDE SEQUENCE [LARGE SCALE GENOMIC DNA]</scope>
    <source>
        <strain evidence="2 3">ATCC 51602</strain>
    </source>
</reference>
<evidence type="ECO:0000313" key="2">
    <source>
        <dbReference type="EMBL" id="OAT26279.1"/>
    </source>
</evidence>
<dbReference type="RefSeq" id="WP_064546204.1">
    <property type="nucleotide sequence ID" value="NZ_LXEQ01000047.1"/>
</dbReference>
<dbReference type="InterPro" id="IPR041687">
    <property type="entry name" value="HTH_46"/>
</dbReference>
<proteinExistence type="predicted"/>